<dbReference type="InterPro" id="IPR035919">
    <property type="entry name" value="EAL_sf"/>
</dbReference>
<dbReference type="InterPro" id="IPR043128">
    <property type="entry name" value="Rev_trsase/Diguanyl_cyclase"/>
</dbReference>
<evidence type="ECO:0000313" key="4">
    <source>
        <dbReference type="EMBL" id="REF99104.1"/>
    </source>
</evidence>
<feature type="domain" description="EAL" evidence="2">
    <location>
        <begin position="739"/>
        <end position="991"/>
    </location>
</feature>
<dbReference type="NCBIfam" id="TIGR00254">
    <property type="entry name" value="GGDEF"/>
    <property type="match status" value="1"/>
</dbReference>
<keyword evidence="1" id="KW-0812">Transmembrane</keyword>
<dbReference type="InterPro" id="IPR001633">
    <property type="entry name" value="EAL_dom"/>
</dbReference>
<dbReference type="Pfam" id="PF00990">
    <property type="entry name" value="GGDEF"/>
    <property type="match status" value="1"/>
</dbReference>
<dbReference type="InterPro" id="IPR052155">
    <property type="entry name" value="Biofilm_reg_signaling"/>
</dbReference>
<dbReference type="Pfam" id="PF00563">
    <property type="entry name" value="EAL"/>
    <property type="match status" value="1"/>
</dbReference>
<dbReference type="InterPro" id="IPR029787">
    <property type="entry name" value="Nucleotide_cyclase"/>
</dbReference>
<dbReference type="SMART" id="SM00267">
    <property type="entry name" value="GGDEF"/>
    <property type="match status" value="1"/>
</dbReference>
<keyword evidence="1" id="KW-1133">Transmembrane helix</keyword>
<keyword evidence="5" id="KW-1185">Reference proteome</keyword>
<dbReference type="EMBL" id="QUMQ01000001">
    <property type="protein sequence ID" value="REF99104.1"/>
    <property type="molecule type" value="Genomic_DNA"/>
</dbReference>
<accession>A0A3D9ZR38</accession>
<dbReference type="Gene3D" id="3.30.450.20">
    <property type="entry name" value="PAS domain"/>
    <property type="match status" value="1"/>
</dbReference>
<dbReference type="PANTHER" id="PTHR44757">
    <property type="entry name" value="DIGUANYLATE CYCLASE DGCP"/>
    <property type="match status" value="1"/>
</dbReference>
<comment type="caution">
    <text evidence="4">The sequence shown here is derived from an EMBL/GenBank/DDBJ whole genome shotgun (WGS) entry which is preliminary data.</text>
</comment>
<feature type="transmembrane region" description="Helical" evidence="1">
    <location>
        <begin position="49"/>
        <end position="66"/>
    </location>
</feature>
<dbReference type="SUPFAM" id="SSF55785">
    <property type="entry name" value="PYP-like sensor domain (PAS domain)"/>
    <property type="match status" value="1"/>
</dbReference>
<feature type="transmembrane region" description="Helical" evidence="1">
    <location>
        <begin position="302"/>
        <end position="321"/>
    </location>
</feature>
<keyword evidence="1" id="KW-0472">Membrane</keyword>
<dbReference type="InterPro" id="IPR000014">
    <property type="entry name" value="PAS"/>
</dbReference>
<dbReference type="AlphaFoldDB" id="A0A3D9ZR38"/>
<evidence type="ECO:0000313" key="5">
    <source>
        <dbReference type="Proteomes" id="UP000256913"/>
    </source>
</evidence>
<feature type="transmembrane region" description="Helical" evidence="1">
    <location>
        <begin position="27"/>
        <end position="43"/>
    </location>
</feature>
<feature type="transmembrane region" description="Helical" evidence="1">
    <location>
        <begin position="113"/>
        <end position="130"/>
    </location>
</feature>
<feature type="transmembrane region" description="Helical" evidence="1">
    <location>
        <begin position="142"/>
        <end position="165"/>
    </location>
</feature>
<feature type="transmembrane region" description="Helical" evidence="1">
    <location>
        <begin position="235"/>
        <end position="254"/>
    </location>
</feature>
<dbReference type="SMART" id="SM00052">
    <property type="entry name" value="EAL"/>
    <property type="match status" value="1"/>
</dbReference>
<dbReference type="InterPro" id="IPR035965">
    <property type="entry name" value="PAS-like_dom_sf"/>
</dbReference>
<dbReference type="SUPFAM" id="SSF55073">
    <property type="entry name" value="Nucleotide cyclase"/>
    <property type="match status" value="1"/>
</dbReference>
<dbReference type="CDD" id="cd01948">
    <property type="entry name" value="EAL"/>
    <property type="match status" value="1"/>
</dbReference>
<sequence length="993" mass="106227">MTAAQRLAGRYLSRTGSVVARLGRWRAVYLAIIVVVAPVLYGFDPTRTAAVVIAGGASVLAIVVAVRRRTVRRGGAWLLIALAATLLTVGDAFVAAATTGVVRSAEFPNVPDVVFLSAYLPLTVGVLWLAQPNPASRNPLLILDVAVFTLAGSLVAWILVLRPAIDTPNPGALDLTIAVTTVVGYVAVLAAAIGALIAVGRSPAIVLIGVGTAVFLFADLLYIRARVIGTWGESAPAAFLLLVSVAACGLAALLPMRDTGHDARRAGRRLGLAGMCVISIGLVAAPTALLVEASRGNVQTGIVIGIVAVVIAVLVLARVVLYAHASRRRAGVTSVVRRTLRKLAIATDERQVRASLRTAVREMLPDSDVRLVRDGRRGVTPEVREDPHGELIYPLDSGAAVEAEAGEDGVTTAGGVAVVTAPVALLDEYYQALQAILDQAALALDRIDLLRRLRERERERYFRSIVTTSTDVILISHNDHIEYVSPSATRMFGHDVRGKRFERLVTPAEAGRAGWGSVEDGAEGVVDRPGMSASVVQVYRRDLTADPTVRGVVTTLRDVTQERALRRDLERRANQDALTGLANPKRFQEDMRDGRRGTGGRATLFVDLDDFKIVNDTFGHQIGDGLLVLIARRIEACVGAGDLVARLGGDEFGVLLRDVDAGRARAITQRISDALAEPAVVSGVRVDAQASIGLAYVADHGDPDVLLREADSALYSAKAAGKGRWRQYRPGMPAPTRQHLGLRDRLTRALASNTLALHYQPIVDTATAEPTGFEALLRLRDGGPPISATEIVQVAESTGLVAEIGDWALARALQDVPRLNRGSAPDRYVAVNVAPRQLRLPDFGERVTRQLAHAGVPPDRLVLEITEGELVGENERAWADLDNLRTEGVRVAIDDYGTGYASLSYLRQTAIDLLKIDSSFLADPGSARTRVLVQAVADVARRLGLDLVAEGVHDPACRHLLLDVGCRYAQGHLFARPMPADAAGRWRFTENAA</sequence>
<dbReference type="Proteomes" id="UP000256913">
    <property type="component" value="Unassembled WGS sequence"/>
</dbReference>
<organism evidence="4 5">
    <name type="scientific">Asanoa ferruginea</name>
    <dbReference type="NCBI Taxonomy" id="53367"/>
    <lineage>
        <taxon>Bacteria</taxon>
        <taxon>Bacillati</taxon>
        <taxon>Actinomycetota</taxon>
        <taxon>Actinomycetes</taxon>
        <taxon>Micromonosporales</taxon>
        <taxon>Micromonosporaceae</taxon>
        <taxon>Asanoa</taxon>
    </lineage>
</organism>
<feature type="transmembrane region" description="Helical" evidence="1">
    <location>
        <begin position="204"/>
        <end position="223"/>
    </location>
</feature>
<dbReference type="Pfam" id="PF13188">
    <property type="entry name" value="PAS_8"/>
    <property type="match status" value="1"/>
</dbReference>
<dbReference type="Gene3D" id="3.20.20.450">
    <property type="entry name" value="EAL domain"/>
    <property type="match status" value="1"/>
</dbReference>
<dbReference type="Gene3D" id="3.30.70.270">
    <property type="match status" value="1"/>
</dbReference>
<feature type="transmembrane region" description="Helical" evidence="1">
    <location>
        <begin position="270"/>
        <end position="290"/>
    </location>
</feature>
<dbReference type="PROSITE" id="PS50887">
    <property type="entry name" value="GGDEF"/>
    <property type="match status" value="1"/>
</dbReference>
<dbReference type="InterPro" id="IPR000160">
    <property type="entry name" value="GGDEF_dom"/>
</dbReference>
<dbReference type="OrthoDB" id="3304401at2"/>
<proteinExistence type="predicted"/>
<dbReference type="CDD" id="cd01949">
    <property type="entry name" value="GGDEF"/>
    <property type="match status" value="1"/>
</dbReference>
<feature type="transmembrane region" description="Helical" evidence="1">
    <location>
        <begin position="78"/>
        <end position="101"/>
    </location>
</feature>
<feature type="domain" description="GGDEF" evidence="3">
    <location>
        <begin position="599"/>
        <end position="730"/>
    </location>
</feature>
<protein>
    <submittedName>
        <fullName evidence="4">Diguanylate cyclase (GGDEF)-like protein</fullName>
    </submittedName>
</protein>
<name>A0A3D9ZR38_9ACTN</name>
<feature type="transmembrane region" description="Helical" evidence="1">
    <location>
        <begin position="177"/>
        <end position="197"/>
    </location>
</feature>
<dbReference type="PROSITE" id="PS50883">
    <property type="entry name" value="EAL"/>
    <property type="match status" value="1"/>
</dbReference>
<evidence type="ECO:0000256" key="1">
    <source>
        <dbReference type="SAM" id="Phobius"/>
    </source>
</evidence>
<dbReference type="PANTHER" id="PTHR44757:SF2">
    <property type="entry name" value="BIOFILM ARCHITECTURE MAINTENANCE PROTEIN MBAA"/>
    <property type="match status" value="1"/>
</dbReference>
<gene>
    <name evidence="4" type="ORF">DFJ67_5130</name>
</gene>
<evidence type="ECO:0000259" key="3">
    <source>
        <dbReference type="PROSITE" id="PS50887"/>
    </source>
</evidence>
<reference evidence="4 5" key="1">
    <citation type="submission" date="2018-08" db="EMBL/GenBank/DDBJ databases">
        <title>Sequencing the genomes of 1000 actinobacteria strains.</title>
        <authorList>
            <person name="Klenk H.-P."/>
        </authorList>
    </citation>
    <scope>NUCLEOTIDE SEQUENCE [LARGE SCALE GENOMIC DNA]</scope>
    <source>
        <strain evidence="4 5">DSM 44099</strain>
    </source>
</reference>
<evidence type="ECO:0000259" key="2">
    <source>
        <dbReference type="PROSITE" id="PS50883"/>
    </source>
</evidence>
<dbReference type="SUPFAM" id="SSF141868">
    <property type="entry name" value="EAL domain-like"/>
    <property type="match status" value="1"/>
</dbReference>